<organism evidence="2 3">
    <name type="scientific">Plakobranchus ocellatus</name>
    <dbReference type="NCBI Taxonomy" id="259542"/>
    <lineage>
        <taxon>Eukaryota</taxon>
        <taxon>Metazoa</taxon>
        <taxon>Spiralia</taxon>
        <taxon>Lophotrochozoa</taxon>
        <taxon>Mollusca</taxon>
        <taxon>Gastropoda</taxon>
        <taxon>Heterobranchia</taxon>
        <taxon>Euthyneura</taxon>
        <taxon>Panpulmonata</taxon>
        <taxon>Sacoglossa</taxon>
        <taxon>Placobranchoidea</taxon>
        <taxon>Plakobranchidae</taxon>
        <taxon>Plakobranchus</taxon>
    </lineage>
</organism>
<keyword evidence="3" id="KW-1185">Reference proteome</keyword>
<reference evidence="2 3" key="1">
    <citation type="journal article" date="2021" name="Elife">
        <title>Chloroplast acquisition without the gene transfer in kleptoplastic sea slugs, Plakobranchus ocellatus.</title>
        <authorList>
            <person name="Maeda T."/>
            <person name="Takahashi S."/>
            <person name="Yoshida T."/>
            <person name="Shimamura S."/>
            <person name="Takaki Y."/>
            <person name="Nagai Y."/>
            <person name="Toyoda A."/>
            <person name="Suzuki Y."/>
            <person name="Arimoto A."/>
            <person name="Ishii H."/>
            <person name="Satoh N."/>
            <person name="Nishiyama T."/>
            <person name="Hasebe M."/>
            <person name="Maruyama T."/>
            <person name="Minagawa J."/>
            <person name="Obokata J."/>
            <person name="Shigenobu S."/>
        </authorList>
    </citation>
    <scope>NUCLEOTIDE SEQUENCE [LARGE SCALE GENOMIC DNA]</scope>
</reference>
<comment type="caution">
    <text evidence="2">The sequence shown here is derived from an EMBL/GenBank/DDBJ whole genome shotgun (WGS) entry which is preliminary data.</text>
</comment>
<protein>
    <recommendedName>
        <fullName evidence="4">Secreted protein</fullName>
    </recommendedName>
</protein>
<dbReference type="Proteomes" id="UP000735302">
    <property type="component" value="Unassembled WGS sequence"/>
</dbReference>
<keyword evidence="1" id="KW-0732">Signal</keyword>
<name>A0AAV4CX71_9GAST</name>
<evidence type="ECO:0008006" key="4">
    <source>
        <dbReference type="Google" id="ProtNLM"/>
    </source>
</evidence>
<proteinExistence type="predicted"/>
<feature type="signal peptide" evidence="1">
    <location>
        <begin position="1"/>
        <end position="18"/>
    </location>
</feature>
<evidence type="ECO:0000313" key="2">
    <source>
        <dbReference type="EMBL" id="GFO36450.1"/>
    </source>
</evidence>
<evidence type="ECO:0000313" key="3">
    <source>
        <dbReference type="Proteomes" id="UP000735302"/>
    </source>
</evidence>
<accession>A0AAV4CX71</accession>
<feature type="chain" id="PRO_5043999795" description="Secreted protein" evidence="1">
    <location>
        <begin position="19"/>
        <end position="73"/>
    </location>
</feature>
<dbReference type="EMBL" id="BLXT01007071">
    <property type="protein sequence ID" value="GFO36450.1"/>
    <property type="molecule type" value="Genomic_DNA"/>
</dbReference>
<evidence type="ECO:0000256" key="1">
    <source>
        <dbReference type="SAM" id="SignalP"/>
    </source>
</evidence>
<gene>
    <name evidence="2" type="ORF">PoB_006295500</name>
</gene>
<dbReference type="AlphaFoldDB" id="A0AAV4CX71"/>
<sequence length="73" mass="8081">MTCHLDICLCFLFQLHTSAKIGHCKAYSSLTRVSCHLIFLLSFNVPPRYVCATNSVASWYPGDCIVPSSNIDA</sequence>